<dbReference type="SUPFAM" id="SSF48403">
    <property type="entry name" value="Ankyrin repeat"/>
    <property type="match status" value="1"/>
</dbReference>
<feature type="repeat" description="ANK" evidence="2">
    <location>
        <begin position="741"/>
        <end position="773"/>
    </location>
</feature>
<proteinExistence type="predicted"/>
<gene>
    <name evidence="4" type="ORF">N7452_004189</name>
</gene>
<dbReference type="SMART" id="SM00248">
    <property type="entry name" value="ANK"/>
    <property type="match status" value="9"/>
</dbReference>
<sequence>MLDRRENVEPCHNNTCQWILDLEKYQSWRSESRGLLWIKGKPGAGKSTLMLFLHGKLKSLQDGNQGIHLDFFFTARGTEMQRTPLGMLRSLLNQIFDHDATSRPQVRETYEQRCRQYGYGEGKWEWTQGVLEELLAGVILASARRQHVTVFVDALDETGTESAQQLAAYFHQLINRAAKRNAAIRVCISCRHYPIIGSAQTMEIHVEQHNQKDIATYIKDILAETDVEGNSSEEKRRIATEQLIQQANGVFQWARLVMPLVRQRIDEGESFDDVCYWLREVPAGLEDVYLYILNDVIEVRNLEQSFLLFQWVCLAERPLTVIEMRYAFAGNNAQITSAPKTWEKIYGFVESDQRMKRRIKALSGGLAEIVLSGASTETVQVVHQSVNDFLRAKGLAALSDTIGASSPVPEREKILIQCQANLYRSCLVYLALFRLREDISSHSRETKEELIQKHPLLAYATTNLFIHAEKAAYSRVLVLPNDQDILQQVISQWVRIYRILEPFSPACPRRKTTVIHMAAAANLVDIIERVSLNSEDVAREDEGGNTPFHLAARHGHITGGRILRQKAADCGAINKEGRTPLIEAAGFGHTEFVKWLLVEGVKLEATMGEGASALQEASLRGHHDVVERLLGAGAEVNAKGGFYGNALQAAAIGKSSEIVQMLLDAGADVNAQGGKYGNALQAAAHGKSSEIVQMLLDAGADVNAQGGKYGNALQAAAHARSSEIVQMLLNAGADANAQGGQYGNALQAAAYRESSDIARMLLNAGADANAQGGQYGNALQAAAYRESSDIARMLLDAGANVSLTEELGQTPSYCCLEK</sequence>
<dbReference type="InterPro" id="IPR027417">
    <property type="entry name" value="P-loop_NTPase"/>
</dbReference>
<dbReference type="AlphaFoldDB" id="A0A9W9QUZ9"/>
<dbReference type="Pfam" id="PF24883">
    <property type="entry name" value="NPHP3_N"/>
    <property type="match status" value="1"/>
</dbReference>
<evidence type="ECO:0000259" key="3">
    <source>
        <dbReference type="Pfam" id="PF24883"/>
    </source>
</evidence>
<dbReference type="Proteomes" id="UP001147695">
    <property type="component" value="Unassembled WGS sequence"/>
</dbReference>
<name>A0A9W9QUZ9_PENBR</name>
<dbReference type="PROSITE" id="PS50297">
    <property type="entry name" value="ANK_REP_REGION"/>
    <property type="match status" value="4"/>
</dbReference>
<feature type="repeat" description="ANK" evidence="2">
    <location>
        <begin position="645"/>
        <end position="674"/>
    </location>
</feature>
<dbReference type="InterPro" id="IPR002110">
    <property type="entry name" value="Ankyrin_rpt"/>
</dbReference>
<dbReference type="PANTHER" id="PTHR10039:SF5">
    <property type="entry name" value="NACHT DOMAIN-CONTAINING PROTEIN"/>
    <property type="match status" value="1"/>
</dbReference>
<dbReference type="SUPFAM" id="SSF52540">
    <property type="entry name" value="P-loop containing nucleoside triphosphate hydrolases"/>
    <property type="match status" value="1"/>
</dbReference>
<evidence type="ECO:0000313" key="4">
    <source>
        <dbReference type="EMBL" id="KAJ5346185.1"/>
    </source>
</evidence>
<dbReference type="InterPro" id="IPR056884">
    <property type="entry name" value="NPHP3-like_N"/>
</dbReference>
<protein>
    <recommendedName>
        <fullName evidence="3">Nephrocystin 3-like N-terminal domain-containing protein</fullName>
    </recommendedName>
</protein>
<feature type="repeat" description="ANK" evidence="2">
    <location>
        <begin position="675"/>
        <end position="707"/>
    </location>
</feature>
<feature type="repeat" description="ANK" evidence="2">
    <location>
        <begin position="774"/>
        <end position="806"/>
    </location>
</feature>
<dbReference type="PROSITE" id="PS50088">
    <property type="entry name" value="ANK_REPEAT"/>
    <property type="match status" value="8"/>
</dbReference>
<dbReference type="Gene3D" id="3.40.50.300">
    <property type="entry name" value="P-loop containing nucleotide triphosphate hydrolases"/>
    <property type="match status" value="1"/>
</dbReference>
<feature type="repeat" description="ANK" evidence="2">
    <location>
        <begin position="543"/>
        <end position="575"/>
    </location>
</feature>
<evidence type="ECO:0000313" key="5">
    <source>
        <dbReference type="Proteomes" id="UP001147695"/>
    </source>
</evidence>
<accession>A0A9W9QUZ9</accession>
<feature type="repeat" description="ANK" evidence="2">
    <location>
        <begin position="576"/>
        <end position="608"/>
    </location>
</feature>
<dbReference type="InterPro" id="IPR036770">
    <property type="entry name" value="Ankyrin_rpt-contain_sf"/>
</dbReference>
<dbReference type="EMBL" id="JAPZBQ010000002">
    <property type="protein sequence ID" value="KAJ5346185.1"/>
    <property type="molecule type" value="Genomic_DNA"/>
</dbReference>
<keyword evidence="2" id="KW-0040">ANK repeat</keyword>
<dbReference type="Pfam" id="PF12796">
    <property type="entry name" value="Ank_2"/>
    <property type="match status" value="3"/>
</dbReference>
<reference evidence="4" key="1">
    <citation type="submission" date="2022-12" db="EMBL/GenBank/DDBJ databases">
        <authorList>
            <person name="Petersen C."/>
        </authorList>
    </citation>
    <scope>NUCLEOTIDE SEQUENCE</scope>
    <source>
        <strain evidence="4">IBT 35673</strain>
    </source>
</reference>
<feature type="domain" description="Nephrocystin 3-like N-terminal" evidence="3">
    <location>
        <begin position="14"/>
        <end position="191"/>
    </location>
</feature>
<dbReference type="PANTHER" id="PTHR10039">
    <property type="entry name" value="AMELOGENIN"/>
    <property type="match status" value="1"/>
</dbReference>
<dbReference type="PRINTS" id="PR01415">
    <property type="entry name" value="ANKYRIN"/>
</dbReference>
<dbReference type="Gene3D" id="1.25.40.20">
    <property type="entry name" value="Ankyrin repeat-containing domain"/>
    <property type="match status" value="1"/>
</dbReference>
<evidence type="ECO:0000256" key="2">
    <source>
        <dbReference type="PROSITE-ProRule" id="PRU00023"/>
    </source>
</evidence>
<organism evidence="4 5">
    <name type="scientific">Penicillium brevicompactum</name>
    <dbReference type="NCBI Taxonomy" id="5074"/>
    <lineage>
        <taxon>Eukaryota</taxon>
        <taxon>Fungi</taxon>
        <taxon>Dikarya</taxon>
        <taxon>Ascomycota</taxon>
        <taxon>Pezizomycotina</taxon>
        <taxon>Eurotiomycetes</taxon>
        <taxon>Eurotiomycetidae</taxon>
        <taxon>Eurotiales</taxon>
        <taxon>Aspergillaceae</taxon>
        <taxon>Penicillium</taxon>
    </lineage>
</organism>
<evidence type="ECO:0000256" key="1">
    <source>
        <dbReference type="ARBA" id="ARBA00022737"/>
    </source>
</evidence>
<feature type="repeat" description="ANK" evidence="2">
    <location>
        <begin position="708"/>
        <end position="740"/>
    </location>
</feature>
<feature type="repeat" description="ANK" evidence="2">
    <location>
        <begin position="609"/>
        <end position="641"/>
    </location>
</feature>
<comment type="caution">
    <text evidence="4">The sequence shown here is derived from an EMBL/GenBank/DDBJ whole genome shotgun (WGS) entry which is preliminary data.</text>
</comment>
<reference evidence="4" key="2">
    <citation type="journal article" date="2023" name="IMA Fungus">
        <title>Comparative genomic study of the Penicillium genus elucidates a diverse pangenome and 15 lateral gene transfer events.</title>
        <authorList>
            <person name="Petersen C."/>
            <person name="Sorensen T."/>
            <person name="Nielsen M.R."/>
            <person name="Sondergaard T.E."/>
            <person name="Sorensen J.L."/>
            <person name="Fitzpatrick D.A."/>
            <person name="Frisvad J.C."/>
            <person name="Nielsen K.L."/>
        </authorList>
    </citation>
    <scope>NUCLEOTIDE SEQUENCE</scope>
    <source>
        <strain evidence="4">IBT 35673</strain>
    </source>
</reference>
<keyword evidence="1" id="KW-0677">Repeat</keyword>